<dbReference type="Pfam" id="PF00078">
    <property type="entry name" value="RVT_1"/>
    <property type="match status" value="1"/>
</dbReference>
<dbReference type="OMA" id="HNIMAFQ"/>
<accession>A0A803QB30</accession>
<dbReference type="PANTHER" id="PTHR33116">
    <property type="entry name" value="REVERSE TRANSCRIPTASE ZINC-BINDING DOMAIN-CONTAINING PROTEIN-RELATED-RELATED"/>
    <property type="match status" value="1"/>
</dbReference>
<sequence length="528" mass="60351">MANQSWMDMFERAEAVFLTEGAFDHTPAVLNTYKDFPSGKKPFKYFRMWTSYPSYHVEKSRLHWLKEGDENSALFHSSIRERRQHNNILSIADVNGFGHEEPENITKAFLDFYKELLGSKMVNRVPVNISLVRKGACVTEYHSQILTAAYTMEELKEAIFGIPTVLKLILPDLVAQNQGGFVKGRFIAHNIMAFQFPDSFIKLVMTCITTPRFSLLFNGSLHGFFEAKRGLRQGDPMSPLVFVLGMEYLSRIMKKIGDTEGFQFHERCGALRLNHLSFADDVLLFCRGDFKSVYLLLRGLKLFSMTSGLQPNKKKTAIYCSGMHESETKRLVDASGFQKSTLPFKYLGVPICAKKISSAECSILVEKMTARIKVWSSKNLSFAGRSVLINSVLLSIHMYWSQVLILPKKVIKEIESICRSFLWSGRSTMNGPGNIAWEQLCKSKKAGGIGFQDIAKWNQVAIAKHVWAIATKKDNLWVKWVHNVYIEDEDWWGYEAPIHSSWYWRRLVSIKDLVKQILPPSQFVASDF</sequence>
<organism evidence="2 3">
    <name type="scientific">Cannabis sativa</name>
    <name type="common">Hemp</name>
    <name type="synonym">Marijuana</name>
    <dbReference type="NCBI Taxonomy" id="3483"/>
    <lineage>
        <taxon>Eukaryota</taxon>
        <taxon>Viridiplantae</taxon>
        <taxon>Streptophyta</taxon>
        <taxon>Embryophyta</taxon>
        <taxon>Tracheophyta</taxon>
        <taxon>Spermatophyta</taxon>
        <taxon>Magnoliopsida</taxon>
        <taxon>eudicotyledons</taxon>
        <taxon>Gunneridae</taxon>
        <taxon>Pentapetalae</taxon>
        <taxon>rosids</taxon>
        <taxon>fabids</taxon>
        <taxon>Rosales</taxon>
        <taxon>Cannabaceae</taxon>
        <taxon>Cannabis</taxon>
    </lineage>
</organism>
<keyword evidence="3" id="KW-1185">Reference proteome</keyword>
<name>A0A803QB30_CANSA</name>
<evidence type="ECO:0000313" key="3">
    <source>
        <dbReference type="Proteomes" id="UP000596661"/>
    </source>
</evidence>
<reference evidence="2" key="1">
    <citation type="submission" date="2018-11" db="EMBL/GenBank/DDBJ databases">
        <authorList>
            <person name="Grassa J C."/>
        </authorList>
    </citation>
    <scope>NUCLEOTIDE SEQUENCE [LARGE SCALE GENOMIC DNA]</scope>
</reference>
<feature type="domain" description="Reverse transcriptase" evidence="1">
    <location>
        <begin position="187"/>
        <end position="351"/>
    </location>
</feature>
<dbReference type="EMBL" id="UZAU01000683">
    <property type="status" value="NOT_ANNOTATED_CDS"/>
    <property type="molecule type" value="Genomic_DNA"/>
</dbReference>
<evidence type="ECO:0000259" key="1">
    <source>
        <dbReference type="Pfam" id="PF00078"/>
    </source>
</evidence>
<reference evidence="2" key="2">
    <citation type="submission" date="2021-03" db="UniProtKB">
        <authorList>
            <consortium name="EnsemblPlants"/>
        </authorList>
    </citation>
    <scope>IDENTIFICATION</scope>
</reference>
<dbReference type="AlphaFoldDB" id="A0A803QB30"/>
<proteinExistence type="predicted"/>
<dbReference type="Gramene" id="evm.model.08.383">
    <property type="protein sequence ID" value="cds.evm.model.08.383"/>
    <property type="gene ID" value="evm.TU.08.383"/>
</dbReference>
<dbReference type="Proteomes" id="UP000596661">
    <property type="component" value="Chromosome 8"/>
</dbReference>
<protein>
    <recommendedName>
        <fullName evidence="1">Reverse transcriptase domain-containing protein</fullName>
    </recommendedName>
</protein>
<dbReference type="PANTHER" id="PTHR33116:SF84">
    <property type="entry name" value="RNA-DIRECTED DNA POLYMERASE"/>
    <property type="match status" value="1"/>
</dbReference>
<dbReference type="EnsemblPlants" id="evm.model.08.383">
    <property type="protein sequence ID" value="cds.evm.model.08.383"/>
    <property type="gene ID" value="evm.TU.08.383"/>
</dbReference>
<evidence type="ECO:0000313" key="2">
    <source>
        <dbReference type="EnsemblPlants" id="cds.evm.model.08.383"/>
    </source>
</evidence>
<dbReference type="InterPro" id="IPR000477">
    <property type="entry name" value="RT_dom"/>
</dbReference>